<feature type="region of interest" description="Disordered" evidence="8">
    <location>
        <begin position="54"/>
        <end position="136"/>
    </location>
</feature>
<dbReference type="VEuPathDB" id="VectorBase:CPIJ010367"/>
<name>B0WTE3_CULQU</name>
<dbReference type="PANTHER" id="PTHR21066">
    <property type="entry name" value="ODORANT-BINDING PROTEIN 59A-RELATED"/>
    <property type="match status" value="1"/>
</dbReference>
<dbReference type="GO" id="GO:0007608">
    <property type="term" value="P:sensory perception of smell"/>
    <property type="evidence" value="ECO:0007669"/>
    <property type="project" value="UniProtKB-KW"/>
</dbReference>
<protein>
    <submittedName>
        <fullName evidence="10 11">Uncharacterized protein</fullName>
    </submittedName>
</protein>
<evidence type="ECO:0000313" key="10">
    <source>
        <dbReference type="EMBL" id="EDS34381.1"/>
    </source>
</evidence>
<organism>
    <name type="scientific">Culex quinquefasciatus</name>
    <name type="common">Southern house mosquito</name>
    <name type="synonym">Culex pungens</name>
    <dbReference type="NCBI Taxonomy" id="7176"/>
    <lineage>
        <taxon>Eukaryota</taxon>
        <taxon>Metazoa</taxon>
        <taxon>Ecdysozoa</taxon>
        <taxon>Arthropoda</taxon>
        <taxon>Hexapoda</taxon>
        <taxon>Insecta</taxon>
        <taxon>Pterygota</taxon>
        <taxon>Neoptera</taxon>
        <taxon>Endopterygota</taxon>
        <taxon>Diptera</taxon>
        <taxon>Nematocera</taxon>
        <taxon>Culicoidea</taxon>
        <taxon>Culicidae</taxon>
        <taxon>Culicinae</taxon>
        <taxon>Culicini</taxon>
        <taxon>Culex</taxon>
        <taxon>Culex</taxon>
    </lineage>
</organism>
<dbReference type="GO" id="GO:0005549">
    <property type="term" value="F:odorant binding"/>
    <property type="evidence" value="ECO:0007669"/>
    <property type="project" value="InterPro"/>
</dbReference>
<dbReference type="GO" id="GO:0005576">
    <property type="term" value="C:extracellular region"/>
    <property type="evidence" value="ECO:0007669"/>
    <property type="project" value="UniProtKB-SubCell"/>
</dbReference>
<dbReference type="AlphaFoldDB" id="B0WTE3"/>
<reference evidence="11" key="2">
    <citation type="submission" date="2020-05" db="UniProtKB">
        <authorList>
            <consortium name="EnsemblMetazoa"/>
        </authorList>
    </citation>
    <scope>IDENTIFICATION</scope>
    <source>
        <strain evidence="11">JHB</strain>
    </source>
</reference>
<evidence type="ECO:0000256" key="2">
    <source>
        <dbReference type="ARBA" id="ARBA00008098"/>
    </source>
</evidence>
<dbReference type="InterPro" id="IPR052295">
    <property type="entry name" value="Odorant-binding_protein"/>
</dbReference>
<evidence type="ECO:0000256" key="8">
    <source>
        <dbReference type="SAM" id="MobiDB-lite"/>
    </source>
</evidence>
<dbReference type="STRING" id="7176.B0WTE3"/>
<dbReference type="SUPFAM" id="SSF47565">
    <property type="entry name" value="Insect pheromone/odorant-binding proteins"/>
    <property type="match status" value="1"/>
</dbReference>
<reference evidence="10" key="1">
    <citation type="submission" date="2007-03" db="EMBL/GenBank/DDBJ databases">
        <title>Annotation of Culex pipiens quinquefasciatus.</title>
        <authorList>
            <consortium name="The Broad Institute Genome Sequencing Platform"/>
            <person name="Atkinson P.W."/>
            <person name="Hemingway J."/>
            <person name="Christensen B.M."/>
            <person name="Higgs S."/>
            <person name="Kodira C."/>
            <person name="Hannick L."/>
            <person name="Megy K."/>
            <person name="O'Leary S."/>
            <person name="Pearson M."/>
            <person name="Haas B.J."/>
            <person name="Mauceli E."/>
            <person name="Wortman J.R."/>
            <person name="Lee N.H."/>
            <person name="Guigo R."/>
            <person name="Stanke M."/>
            <person name="Alvarado L."/>
            <person name="Amedeo P."/>
            <person name="Antoine C.H."/>
            <person name="Arensburger P."/>
            <person name="Bidwell S.L."/>
            <person name="Crawford M."/>
            <person name="Camaro F."/>
            <person name="Devon K."/>
            <person name="Engels R."/>
            <person name="Hammond M."/>
            <person name="Howarth C."/>
            <person name="Koehrsen M."/>
            <person name="Lawson D."/>
            <person name="Montgomery P."/>
            <person name="Nene V."/>
            <person name="Nusbaum C."/>
            <person name="Puiu D."/>
            <person name="Romero-Severson J."/>
            <person name="Severson D.W."/>
            <person name="Shumway M."/>
            <person name="Sisk P."/>
            <person name="Stolte C."/>
            <person name="Zeng Q."/>
            <person name="Eisenstadt E."/>
            <person name="Fraser-Liggett C."/>
            <person name="Strausberg R."/>
            <person name="Galagan J."/>
            <person name="Birren B."/>
            <person name="Collins F.H."/>
        </authorList>
    </citation>
    <scope>NUCLEOTIDE SEQUENCE [LARGE SCALE GENOMIC DNA]</scope>
    <source>
        <strain evidence="10">JHB</strain>
    </source>
</reference>
<feature type="chain" id="PRO_5014566949" evidence="9">
    <location>
        <begin position="26"/>
        <end position="235"/>
    </location>
</feature>
<dbReference type="OrthoDB" id="8194482at2759"/>
<proteinExistence type="inferred from homology"/>
<evidence type="ECO:0000256" key="4">
    <source>
        <dbReference type="ARBA" id="ARBA00022525"/>
    </source>
</evidence>
<dbReference type="VEuPathDB" id="VectorBase:CQUJHB003550"/>
<keyword evidence="7" id="KW-1015">Disulfide bond</keyword>
<dbReference type="FunCoup" id="B0WTE3">
    <property type="interactions" value="35"/>
</dbReference>
<evidence type="ECO:0000256" key="7">
    <source>
        <dbReference type="ARBA" id="ARBA00023157"/>
    </source>
</evidence>
<evidence type="ECO:0000256" key="6">
    <source>
        <dbReference type="ARBA" id="ARBA00022725"/>
    </source>
</evidence>
<comment type="subcellular location">
    <subcellularLocation>
        <location evidence="1">Secreted</location>
    </subcellularLocation>
</comment>
<comment type="similarity">
    <text evidence="2">Belongs to the PBP/GOBP family.</text>
</comment>
<evidence type="ECO:0000256" key="3">
    <source>
        <dbReference type="ARBA" id="ARBA00022448"/>
    </source>
</evidence>
<sequence>MGDRRRVVLLFVLVALLAFLQGTAALKCRTEDGPSSDEVRKVIRICMKQITTEAENKSSDEYEDYDSSYSDTESDEQDGKNGAKQSEGSHRNDARGKNSDGDRNGGSRSSGRNDDRRMGEGRNRKKSNDRDQDWDYYGHGPGRRTCLMQCFFQEMKMTNSDGFPDKHKVLHVVTKDLRDHELKDFYVDSIQECFHMIGMDNKLKDKCDYSMKFVTCLAERGQANCNDWENEAIMF</sequence>
<evidence type="ECO:0000313" key="12">
    <source>
        <dbReference type="Proteomes" id="UP000002320"/>
    </source>
</evidence>
<keyword evidence="5" id="KW-0716">Sensory transduction</keyword>
<evidence type="ECO:0000313" key="11">
    <source>
        <dbReference type="EnsemblMetazoa" id="CPIJ010367-PA"/>
    </source>
</evidence>
<dbReference type="EMBL" id="DS232085">
    <property type="protein sequence ID" value="EDS34381.1"/>
    <property type="molecule type" value="Genomic_DNA"/>
</dbReference>
<dbReference type="Pfam" id="PF01395">
    <property type="entry name" value="PBP_GOBP"/>
    <property type="match status" value="1"/>
</dbReference>
<evidence type="ECO:0000256" key="9">
    <source>
        <dbReference type="SAM" id="SignalP"/>
    </source>
</evidence>
<dbReference type="OMA" id="QCVAQCF"/>
<feature type="compositionally biased region" description="Acidic residues" evidence="8">
    <location>
        <begin position="61"/>
        <end position="76"/>
    </location>
</feature>
<dbReference type="eggNOG" id="ENOG502SBM2">
    <property type="taxonomic scope" value="Eukaryota"/>
</dbReference>
<dbReference type="InterPro" id="IPR006170">
    <property type="entry name" value="PBP/GOBP"/>
</dbReference>
<dbReference type="Proteomes" id="UP000002320">
    <property type="component" value="Unassembled WGS sequence"/>
</dbReference>
<dbReference type="CDD" id="cd23992">
    <property type="entry name" value="PBP_GOBP"/>
    <property type="match status" value="1"/>
</dbReference>
<keyword evidence="4" id="KW-0964">Secreted</keyword>
<feature type="compositionally biased region" description="Basic and acidic residues" evidence="8">
    <location>
        <begin position="77"/>
        <end position="133"/>
    </location>
</feature>
<dbReference type="InterPro" id="IPR036728">
    <property type="entry name" value="PBP_GOBP_sf"/>
</dbReference>
<dbReference type="KEGG" id="cqu:CpipJ_CPIJ010367"/>
<feature type="signal peptide" evidence="9">
    <location>
        <begin position="1"/>
        <end position="25"/>
    </location>
</feature>
<evidence type="ECO:0000256" key="1">
    <source>
        <dbReference type="ARBA" id="ARBA00004613"/>
    </source>
</evidence>
<dbReference type="InParanoid" id="B0WTE3"/>
<keyword evidence="6" id="KW-0552">Olfaction</keyword>
<dbReference type="PANTHER" id="PTHR21066:SF9">
    <property type="entry name" value="ODORANT-BINDING PROTEIN 59A"/>
    <property type="match status" value="1"/>
</dbReference>
<dbReference type="EnsemblMetazoa" id="CPIJ010367-RA">
    <property type="protein sequence ID" value="CPIJ010367-PA"/>
    <property type="gene ID" value="CPIJ010367"/>
</dbReference>
<dbReference type="Gene3D" id="1.10.238.20">
    <property type="entry name" value="Pheromone/general odorant binding protein domain"/>
    <property type="match status" value="1"/>
</dbReference>
<keyword evidence="9" id="KW-0732">Signal</keyword>
<keyword evidence="12" id="KW-1185">Reference proteome</keyword>
<dbReference type="HOGENOM" id="CLU_119225_0_0_1"/>
<gene>
    <name evidence="11" type="primary">6042923</name>
    <name evidence="10" type="ORF">CpipJ_CPIJ010367</name>
</gene>
<evidence type="ECO:0000256" key="5">
    <source>
        <dbReference type="ARBA" id="ARBA00022606"/>
    </source>
</evidence>
<accession>B0WTE3</accession>
<keyword evidence="3" id="KW-0813">Transport</keyword>